<dbReference type="AlphaFoldDB" id="A0A428S8U1"/>
<proteinExistence type="predicted"/>
<reference evidence="2 3" key="1">
    <citation type="submission" date="2017-06" db="EMBL/GenBank/DDBJ databases">
        <title>Comparative genomic analysis of Ambrosia Fusariam Clade fungi.</title>
        <authorList>
            <person name="Stajich J.E."/>
            <person name="Carrillo J."/>
            <person name="Kijimoto T."/>
            <person name="Eskalen A."/>
            <person name="O'Donnell K."/>
            <person name="Kasson M."/>
        </authorList>
    </citation>
    <scope>NUCLEOTIDE SEQUENCE [LARGE SCALE GENOMIC DNA]</scope>
    <source>
        <strain evidence="2 3">NRRL62579</strain>
    </source>
</reference>
<evidence type="ECO:0000313" key="2">
    <source>
        <dbReference type="EMBL" id="RSL86093.1"/>
    </source>
</evidence>
<accession>A0A428S8U1</accession>
<dbReference type="EMBL" id="NKCK01000305">
    <property type="protein sequence ID" value="RSL86093.1"/>
    <property type="molecule type" value="Genomic_DNA"/>
</dbReference>
<name>A0A428S8U1_9HYPO</name>
<protein>
    <submittedName>
        <fullName evidence="2">Uncharacterized protein</fullName>
    </submittedName>
</protein>
<feature type="region of interest" description="Disordered" evidence="1">
    <location>
        <begin position="47"/>
        <end position="97"/>
    </location>
</feature>
<organism evidence="2 3">
    <name type="scientific">Fusarium oligoseptatum</name>
    <dbReference type="NCBI Taxonomy" id="2604345"/>
    <lineage>
        <taxon>Eukaryota</taxon>
        <taxon>Fungi</taxon>
        <taxon>Dikarya</taxon>
        <taxon>Ascomycota</taxon>
        <taxon>Pezizomycotina</taxon>
        <taxon>Sordariomycetes</taxon>
        <taxon>Hypocreomycetidae</taxon>
        <taxon>Hypocreales</taxon>
        <taxon>Nectriaceae</taxon>
        <taxon>Fusarium</taxon>
        <taxon>Fusarium solani species complex</taxon>
    </lineage>
</organism>
<comment type="caution">
    <text evidence="2">The sequence shown here is derived from an EMBL/GenBank/DDBJ whole genome shotgun (WGS) entry which is preliminary data.</text>
</comment>
<evidence type="ECO:0000313" key="3">
    <source>
        <dbReference type="Proteomes" id="UP000287144"/>
    </source>
</evidence>
<evidence type="ECO:0000256" key="1">
    <source>
        <dbReference type="SAM" id="MobiDB-lite"/>
    </source>
</evidence>
<feature type="compositionally biased region" description="Basic and acidic residues" evidence="1">
    <location>
        <begin position="49"/>
        <end position="88"/>
    </location>
</feature>
<sequence length="155" mass="18228">MKKTISDLREILGGRSELADSIIYLKTEPKFTWVHLPATNMVWMNKRKKVEDEKPNEEKANEEKEEEKNKGEESGEAKNEARSEEDRQQQNGPDFGAASATYMPYFCFSTQYRDETSWGEKQKKFNAMKTAYKVFQRPRHSRITNPRRMVLPICR</sequence>
<dbReference type="Proteomes" id="UP000287144">
    <property type="component" value="Unassembled WGS sequence"/>
</dbReference>
<gene>
    <name evidence="2" type="ORF">CEP52_015928</name>
</gene>
<keyword evidence="3" id="KW-1185">Reference proteome</keyword>